<organism evidence="3">
    <name type="scientific">Aphanomyces invadans</name>
    <dbReference type="NCBI Taxonomy" id="157072"/>
    <lineage>
        <taxon>Eukaryota</taxon>
        <taxon>Sar</taxon>
        <taxon>Stramenopiles</taxon>
        <taxon>Oomycota</taxon>
        <taxon>Saprolegniomycetes</taxon>
        <taxon>Saprolegniales</taxon>
        <taxon>Verrucalvaceae</taxon>
        <taxon>Aphanomyces</taxon>
    </lineage>
</organism>
<name>A0A024U547_9STRA</name>
<evidence type="ECO:0000313" key="3">
    <source>
        <dbReference type="EMBL" id="ETW01526.1"/>
    </source>
</evidence>
<feature type="domain" description="Aminotransferase class V" evidence="2">
    <location>
        <begin position="110"/>
        <end position="423"/>
    </location>
</feature>
<evidence type="ECO:0000256" key="1">
    <source>
        <dbReference type="ARBA" id="ARBA00022898"/>
    </source>
</evidence>
<dbReference type="RefSeq" id="XP_008869374.1">
    <property type="nucleotide sequence ID" value="XM_008871152.1"/>
</dbReference>
<dbReference type="EMBL" id="KI913962">
    <property type="protein sequence ID" value="ETW01526.1"/>
    <property type="molecule type" value="Genomic_DNA"/>
</dbReference>
<gene>
    <name evidence="3" type="ORF">H310_06187</name>
</gene>
<dbReference type="PANTHER" id="PTHR43092">
    <property type="entry name" value="L-CYSTEINE DESULFHYDRASE"/>
    <property type="match status" value="1"/>
</dbReference>
<dbReference type="InterPro" id="IPR015422">
    <property type="entry name" value="PyrdxlP-dep_Trfase_small"/>
</dbReference>
<keyword evidence="1" id="KW-0663">Pyridoxal phosphate</keyword>
<dbReference type="InterPro" id="IPR015424">
    <property type="entry name" value="PyrdxlP-dep_Trfase"/>
</dbReference>
<dbReference type="OrthoDB" id="5978656at2759"/>
<dbReference type="SUPFAM" id="SSF53383">
    <property type="entry name" value="PLP-dependent transferases"/>
    <property type="match status" value="1"/>
</dbReference>
<dbReference type="InterPro" id="IPR000192">
    <property type="entry name" value="Aminotrans_V_dom"/>
</dbReference>
<dbReference type="AlphaFoldDB" id="A0A024U547"/>
<protein>
    <recommendedName>
        <fullName evidence="2">Aminotransferase class V domain-containing protein</fullName>
    </recommendedName>
</protein>
<dbReference type="GeneID" id="20083237"/>
<reference evidence="3" key="1">
    <citation type="submission" date="2013-12" db="EMBL/GenBank/DDBJ databases">
        <title>The Genome Sequence of Aphanomyces invadans NJM9701.</title>
        <authorList>
            <consortium name="The Broad Institute Genomics Platform"/>
            <person name="Russ C."/>
            <person name="Tyler B."/>
            <person name="van West P."/>
            <person name="Dieguez-Uribeondo J."/>
            <person name="Young S.K."/>
            <person name="Zeng Q."/>
            <person name="Gargeya S."/>
            <person name="Fitzgerald M."/>
            <person name="Abouelleil A."/>
            <person name="Alvarado L."/>
            <person name="Chapman S.B."/>
            <person name="Gainer-Dewar J."/>
            <person name="Goldberg J."/>
            <person name="Griggs A."/>
            <person name="Gujja S."/>
            <person name="Hansen M."/>
            <person name="Howarth C."/>
            <person name="Imamovic A."/>
            <person name="Ireland A."/>
            <person name="Larimer J."/>
            <person name="McCowan C."/>
            <person name="Murphy C."/>
            <person name="Pearson M."/>
            <person name="Poon T.W."/>
            <person name="Priest M."/>
            <person name="Roberts A."/>
            <person name="Saif S."/>
            <person name="Shea T."/>
            <person name="Sykes S."/>
            <person name="Wortman J."/>
            <person name="Nusbaum C."/>
            <person name="Birren B."/>
        </authorList>
    </citation>
    <scope>NUCLEOTIDE SEQUENCE [LARGE SCALE GENOMIC DNA]</scope>
    <source>
        <strain evidence="3">NJM9701</strain>
    </source>
</reference>
<dbReference type="STRING" id="157072.A0A024U547"/>
<dbReference type="PANTHER" id="PTHR43092:SF2">
    <property type="entry name" value="HERCYNYLCYSTEINE SULFOXIDE LYASE"/>
    <property type="match status" value="1"/>
</dbReference>
<evidence type="ECO:0000259" key="2">
    <source>
        <dbReference type="Pfam" id="PF00266"/>
    </source>
</evidence>
<dbReference type="VEuPathDB" id="FungiDB:H310_06187"/>
<sequence>MPLPVRQHPHPYAQVQHLVELPESQYVPPAPPAFDQDLETFERPATLRYGDPVKSMLFKLDPTVVPLNHGSFGACPKPVRAVREAYIDLQEFEPVKYFDELGPRLARVARVVANYVHAKPHQIVMVPNASTGTTCVLRSFPFPPGSTIVSLDLGYPAVTQQMKQACGGLNHHVIHVSAPFTHAKIVDAFRRGLDECAHDTVGLAVVDHITSESGLVLPLQELIGLCKSRGIPVLVDGAHGVGHVPLNLDQLQPDFYVSNFHKWMLAPKSAAFLFIRDPNKYTIHPPVISHGHTKGTSAAFGFVGTMDYSAYLSVPASIAFHTKMGGVDLMARNHALCVAAALQLAKAWGTSLLTDEVDAMIGAICVVLLPLEMFRNQPNVVDALETLHLVLRKHYRIEVKTALVDGAAGLRISAQMYNDEADYKKLQDAILDILARDAASLAL</sequence>
<dbReference type="Gene3D" id="3.40.640.10">
    <property type="entry name" value="Type I PLP-dependent aspartate aminotransferase-like (Major domain)"/>
    <property type="match status" value="1"/>
</dbReference>
<dbReference type="InterPro" id="IPR015421">
    <property type="entry name" value="PyrdxlP-dep_Trfase_major"/>
</dbReference>
<proteinExistence type="predicted"/>
<dbReference type="Gene3D" id="3.90.1150.10">
    <property type="entry name" value="Aspartate Aminotransferase, domain 1"/>
    <property type="match status" value="1"/>
</dbReference>
<dbReference type="Pfam" id="PF00266">
    <property type="entry name" value="Aminotran_5"/>
    <property type="match status" value="1"/>
</dbReference>
<accession>A0A024U547</accession>
<dbReference type="eggNOG" id="KOG1549">
    <property type="taxonomic scope" value="Eukaryota"/>
</dbReference>